<keyword evidence="2 7" id="KW-0645">Protease</keyword>
<name>A0A0L6VW28_9BASI</name>
<dbReference type="PANTHER" id="PTHR46143:SF1">
    <property type="entry name" value="CALPAIN-7"/>
    <property type="match status" value="1"/>
</dbReference>
<keyword evidence="4" id="KW-0788">Thiol protease</keyword>
<dbReference type="Proteomes" id="UP000037035">
    <property type="component" value="Unassembled WGS sequence"/>
</dbReference>
<comment type="similarity">
    <text evidence="1">Belongs to the peptidase C2 family. PalB/RIM13 subfamily.</text>
</comment>
<dbReference type="PROSITE" id="PS50203">
    <property type="entry name" value="CALPAIN_CAT"/>
    <property type="match status" value="1"/>
</dbReference>
<comment type="caution">
    <text evidence="7">The sequence shown here is derived from an EMBL/GenBank/DDBJ whole genome shotgun (WGS) entry which is preliminary data.</text>
</comment>
<dbReference type="InterPro" id="IPR007330">
    <property type="entry name" value="MIT_dom"/>
</dbReference>
<feature type="domain" description="Calpain catalytic" evidence="6">
    <location>
        <begin position="132"/>
        <end position="453"/>
    </location>
</feature>
<protein>
    <submittedName>
        <fullName evidence="7">Calpain-like protease palB/RIM13</fullName>
    </submittedName>
</protein>
<dbReference type="InterPro" id="IPR051297">
    <property type="entry name" value="PalB/RIM13"/>
</dbReference>
<evidence type="ECO:0000256" key="4">
    <source>
        <dbReference type="ARBA" id="ARBA00022807"/>
    </source>
</evidence>
<dbReference type="PANTHER" id="PTHR46143">
    <property type="entry name" value="CALPAIN-7"/>
    <property type="match status" value="1"/>
</dbReference>
<dbReference type="OrthoDB" id="2501585at2759"/>
<dbReference type="SUPFAM" id="SSF49758">
    <property type="entry name" value="Calpain large subunit, middle domain (domain III)"/>
    <property type="match status" value="1"/>
</dbReference>
<dbReference type="GO" id="GO:0006508">
    <property type="term" value="P:proteolysis"/>
    <property type="evidence" value="ECO:0007669"/>
    <property type="project" value="UniProtKB-KW"/>
</dbReference>
<proteinExistence type="inferred from homology"/>
<evidence type="ECO:0000313" key="7">
    <source>
        <dbReference type="EMBL" id="KNZ64465.1"/>
    </source>
</evidence>
<dbReference type="VEuPathDB" id="FungiDB:VP01_1025g3"/>
<dbReference type="STRING" id="27349.A0A0L6VW28"/>
<evidence type="ECO:0000259" key="6">
    <source>
        <dbReference type="PROSITE" id="PS50203"/>
    </source>
</evidence>
<dbReference type="AlphaFoldDB" id="A0A0L6VW28"/>
<evidence type="ECO:0000256" key="3">
    <source>
        <dbReference type="ARBA" id="ARBA00022801"/>
    </source>
</evidence>
<dbReference type="Pfam" id="PF04212">
    <property type="entry name" value="MIT"/>
    <property type="match status" value="1"/>
</dbReference>
<dbReference type="SUPFAM" id="SSF54001">
    <property type="entry name" value="Cysteine proteinases"/>
    <property type="match status" value="1"/>
</dbReference>
<reference evidence="7 8" key="1">
    <citation type="submission" date="2015-08" db="EMBL/GenBank/DDBJ databases">
        <title>Next Generation Sequencing and Analysis of the Genome of Puccinia sorghi L Schw, the Causal Agent of Maize Common Rust.</title>
        <authorList>
            <person name="Rochi L."/>
            <person name="Burguener G."/>
            <person name="Darino M."/>
            <person name="Turjanski A."/>
            <person name="Kreff E."/>
            <person name="Dieguez M.J."/>
            <person name="Sacco F."/>
        </authorList>
    </citation>
    <scope>NUCLEOTIDE SEQUENCE [LARGE SCALE GENOMIC DNA]</scope>
    <source>
        <strain evidence="7 8">RO10H11247</strain>
    </source>
</reference>
<dbReference type="SMART" id="SM00230">
    <property type="entry name" value="CysPc"/>
    <property type="match status" value="1"/>
</dbReference>
<dbReference type="GO" id="GO:0004198">
    <property type="term" value="F:calcium-dependent cysteine-type endopeptidase activity"/>
    <property type="evidence" value="ECO:0007669"/>
    <property type="project" value="InterPro"/>
</dbReference>
<keyword evidence="3" id="KW-0378">Hydrolase</keyword>
<comment type="caution">
    <text evidence="5">Lacks conserved residue(s) required for the propagation of feature annotation.</text>
</comment>
<evidence type="ECO:0000256" key="5">
    <source>
        <dbReference type="PROSITE-ProRule" id="PRU00239"/>
    </source>
</evidence>
<dbReference type="Pfam" id="PF00648">
    <property type="entry name" value="Peptidase_C2"/>
    <property type="match status" value="1"/>
</dbReference>
<dbReference type="InterPro" id="IPR038765">
    <property type="entry name" value="Papain-like_cys_pep_sf"/>
</dbReference>
<keyword evidence="8" id="KW-1185">Reference proteome</keyword>
<dbReference type="SUPFAM" id="SSF116846">
    <property type="entry name" value="MIT domain"/>
    <property type="match status" value="1"/>
</dbReference>
<evidence type="ECO:0000256" key="2">
    <source>
        <dbReference type="ARBA" id="ARBA00022670"/>
    </source>
</evidence>
<organism evidence="7 8">
    <name type="scientific">Puccinia sorghi</name>
    <dbReference type="NCBI Taxonomy" id="27349"/>
    <lineage>
        <taxon>Eukaryota</taxon>
        <taxon>Fungi</taxon>
        <taxon>Dikarya</taxon>
        <taxon>Basidiomycota</taxon>
        <taxon>Pucciniomycotina</taxon>
        <taxon>Pucciniomycetes</taxon>
        <taxon>Pucciniales</taxon>
        <taxon>Pucciniaceae</taxon>
        <taxon>Puccinia</taxon>
    </lineage>
</organism>
<evidence type="ECO:0000256" key="1">
    <source>
        <dbReference type="ARBA" id="ARBA00010193"/>
    </source>
</evidence>
<dbReference type="Gene3D" id="2.60.120.380">
    <property type="match status" value="1"/>
</dbReference>
<evidence type="ECO:0000313" key="8">
    <source>
        <dbReference type="Proteomes" id="UP000037035"/>
    </source>
</evidence>
<dbReference type="InterPro" id="IPR036181">
    <property type="entry name" value="MIT_dom_sf"/>
</dbReference>
<dbReference type="InterPro" id="IPR001300">
    <property type="entry name" value="Peptidase_C2_calpain_cat"/>
</dbReference>
<gene>
    <name evidence="7" type="ORF">VP01_1025g3</name>
</gene>
<dbReference type="InterPro" id="IPR036213">
    <property type="entry name" value="Calpain_III_sf"/>
</dbReference>
<dbReference type="EMBL" id="LAVV01000288">
    <property type="protein sequence ID" value="KNZ64465.1"/>
    <property type="molecule type" value="Genomic_DNA"/>
</dbReference>
<sequence length="895" mass="99336">MDLRSLSPELRSKLKEVQILAGRATRQETQGNYEQAFFLYVDSVQKYLHLIPLIQDAALKDQLKAISSKLLNRAERIKSSRPHLRLRAPVRDRTSSEEQEAVLRRSQKINGLNFHPWPSLDLGPTVGPSQQPQSLVSKRIRLASVQPALNPVQKQAFLEWRSITEASPGLPVYDPHALEPTDIVQDVVTDCSLIAAFSVLINHAKRFQSKLHTECLYPKGPDGFPVASEDGIYRVKLFLNGVEREVVVDDKVPISSSGSPMCAKSRRGLFFWPSLVEKAVSLHPSRKRVSLNKKEFPWLNIPRAVHEGDGWIRFCWINPHIDPKRSHHLSSALTGWIPETILLTRYADITKALQDYRSERSWNRVYSGFSQGHPGRCLVSVGTNANNLDALENVGLVPLHDYAVIARAIDWSRSIMPGMWLNHGLHPRLNGRLSWGTPCLKLRPLVDDRSGWERLLSLGNLSRCTSRRFISTGILLHSNSNILSICLTFSLKFDHGPVLDASHDEVWIFLTRHLDSQATDNRRFASLQVFLDDQEQKTPAQQSYDSLTHGPPPLTATSLSNSTHLIARFSLTDTRARYLINFSFHDDLEPKPQTEGSSPISKSIGFTLQVLSPVAMSLTDSSPVPLPFSKEVEGQWSPKTSGGNHALASYSNNPMWRITIEEGTQGATRDESARAWTPVNLSTSNLFDLAVMGDSVERRDVVTDSGSYTLGRAQLHANGLLAGKYTIVPSTYQAGVIGLFKLRLECDLPLTRVESIPSEGAGMYKRVGSLSWEEDRQGGGVWRLTGGKGLVKCKIKLQAAQQPCGYPIKLSLVAHPSSREYKEGEVISPGVFTNALSGAALGPLQLSFPSPLDHYTIGIEALGDSCVAKGQGYVLTVYADQPLCLERITLRKSTQ</sequence>
<accession>A0A0L6VW28</accession>
<dbReference type="Gene3D" id="1.20.58.80">
    <property type="entry name" value="Phosphotransferase system, lactose/cellobiose-type IIA subunit"/>
    <property type="match status" value="1"/>
</dbReference>